<feature type="compositionally biased region" description="Polar residues" evidence="1">
    <location>
        <begin position="969"/>
        <end position="985"/>
    </location>
</feature>
<evidence type="ECO:0000313" key="4">
    <source>
        <dbReference type="Proteomes" id="UP001530377"/>
    </source>
</evidence>
<dbReference type="PROSITE" id="PS50940">
    <property type="entry name" value="CHIT_BIND_II"/>
    <property type="match status" value="2"/>
</dbReference>
<proteinExistence type="predicted"/>
<feature type="compositionally biased region" description="Low complexity" evidence="1">
    <location>
        <begin position="506"/>
        <end position="564"/>
    </location>
</feature>
<accession>A0ABD3R198</accession>
<dbReference type="InterPro" id="IPR036508">
    <property type="entry name" value="Chitin-bd_dom_sf"/>
</dbReference>
<evidence type="ECO:0000256" key="1">
    <source>
        <dbReference type="SAM" id="MobiDB-lite"/>
    </source>
</evidence>
<evidence type="ECO:0000313" key="3">
    <source>
        <dbReference type="EMBL" id="KAL3806412.1"/>
    </source>
</evidence>
<feature type="domain" description="Chitin-binding type-2" evidence="2">
    <location>
        <begin position="840"/>
        <end position="897"/>
    </location>
</feature>
<gene>
    <name evidence="3" type="ORF">ACHAXA_008936</name>
</gene>
<feature type="compositionally biased region" description="Acidic residues" evidence="1">
    <location>
        <begin position="325"/>
        <end position="335"/>
    </location>
</feature>
<dbReference type="InterPro" id="IPR002557">
    <property type="entry name" value="Chitin-bd_dom"/>
</dbReference>
<feature type="region of interest" description="Disordered" evidence="1">
    <location>
        <begin position="1"/>
        <end position="20"/>
    </location>
</feature>
<reference evidence="3 4" key="1">
    <citation type="submission" date="2024-10" db="EMBL/GenBank/DDBJ databases">
        <title>Updated reference genomes for cyclostephanoid diatoms.</title>
        <authorList>
            <person name="Roberts W.R."/>
            <person name="Alverson A.J."/>
        </authorList>
    </citation>
    <scope>NUCLEOTIDE SEQUENCE [LARGE SCALE GENOMIC DNA]</scope>
    <source>
        <strain evidence="3 4">AJA228-03</strain>
    </source>
</reference>
<comment type="caution">
    <text evidence="3">The sequence shown here is derived from an EMBL/GenBank/DDBJ whole genome shotgun (WGS) entry which is preliminary data.</text>
</comment>
<dbReference type="PROSITE" id="PS51257">
    <property type="entry name" value="PROKAR_LIPOPROTEIN"/>
    <property type="match status" value="1"/>
</dbReference>
<feature type="compositionally biased region" description="Polar residues" evidence="1">
    <location>
        <begin position="811"/>
        <end position="839"/>
    </location>
</feature>
<keyword evidence="4" id="KW-1185">Reference proteome</keyword>
<organism evidence="3 4">
    <name type="scientific">Cyclostephanos tholiformis</name>
    <dbReference type="NCBI Taxonomy" id="382380"/>
    <lineage>
        <taxon>Eukaryota</taxon>
        <taxon>Sar</taxon>
        <taxon>Stramenopiles</taxon>
        <taxon>Ochrophyta</taxon>
        <taxon>Bacillariophyta</taxon>
        <taxon>Coscinodiscophyceae</taxon>
        <taxon>Thalassiosirophycidae</taxon>
        <taxon>Stephanodiscales</taxon>
        <taxon>Stephanodiscaceae</taxon>
        <taxon>Cyclostephanos</taxon>
    </lineage>
</organism>
<evidence type="ECO:0000259" key="2">
    <source>
        <dbReference type="PROSITE" id="PS50940"/>
    </source>
</evidence>
<dbReference type="Gene3D" id="2.170.140.10">
    <property type="entry name" value="Chitin binding domain"/>
    <property type="match status" value="2"/>
</dbReference>
<dbReference type="SUPFAM" id="SSF57625">
    <property type="entry name" value="Invertebrate chitin-binding proteins"/>
    <property type="match status" value="2"/>
</dbReference>
<feature type="domain" description="Chitin-binding type-2" evidence="2">
    <location>
        <begin position="432"/>
        <end position="489"/>
    </location>
</feature>
<feature type="compositionally biased region" description="Acidic residues" evidence="1">
    <location>
        <begin position="581"/>
        <end position="601"/>
    </location>
</feature>
<dbReference type="AlphaFoldDB" id="A0ABD3R198"/>
<dbReference type="Pfam" id="PF01607">
    <property type="entry name" value="CBM_14"/>
    <property type="match status" value="2"/>
</dbReference>
<dbReference type="SMART" id="SM00494">
    <property type="entry name" value="ChtBD2"/>
    <property type="match status" value="2"/>
</dbReference>
<feature type="region of interest" description="Disordered" evidence="1">
    <location>
        <begin position="967"/>
        <end position="1045"/>
    </location>
</feature>
<name>A0ABD3R198_9STRA</name>
<protein>
    <recommendedName>
        <fullName evidence="2">Chitin-binding type-2 domain-containing protein</fullName>
    </recommendedName>
</protein>
<feature type="region of interest" description="Disordered" evidence="1">
    <location>
        <begin position="506"/>
        <end position="605"/>
    </location>
</feature>
<feature type="compositionally biased region" description="Acidic residues" evidence="1">
    <location>
        <begin position="997"/>
        <end position="1031"/>
    </location>
</feature>
<sequence length="1045" mass="110071">MLIRANTDGAGGGSDGSSTSCPLGQSCFSDTGCNILDMEPGYNDPANFKFCGVTWEDASLCQSKWCGGALESNSGESSCPEGQSCFSDTGCNFLLMPPTVEPTSSAPTPLPYNHISNFAFCGVTYMDAVNECSIETHCQSMTNEDCGYEKFCWAGVTCNVMDMITPSPTIDSLKPTMSPINSPSPTTVAPTESLPVFDNPKNYFVCGSSWIDASASCKGGSYPRGCPGGSNDECEDGDSCWSDTTCNMLDFPPLPTSVPTSTPISYGDPMNNKFCGSSYFDAEERCSTETHCPSGNNMDCPNGGYCWVVGCNIVDIAIETGLNETDSDVEFESSEGGDGPPRPTSVPASTPIPYGDPMNNKFCGSSYFDAEERCSTETHCPSGNHMDCPNGGYCWEVGCNIVDIAIETGLNETDSDAEFESSEGGDGEETWMPSCPPEFTGGLADPTCKSYATCVNGFLVGSVIECTSGTLYNEVLGVCDHEASVICHSSTFGGEGEEEEVGLMIPTASPSPTTIGTTASSTTTSTGSMPHPTPVPTITHPSSTSSSTSTRTPYASTSTRTPYSNIDFDQGTPSNAIGDDTANEGELEDEDWTDEGEEDWTYDTGADTSTMSLWCGESQSNAYKNCNREGYDCPDGVCFNGLKCLTVSCDEENEGIDDDSSSQIETSSSPTLATYRNNVGVLGQFCAETFEALETACATATICEVPEDCPSGTYCWKEYMCGGTVSMTSPSVTSALTSTNSPSLSLSGTYFCGTDRAHASTSCHKQCPNGLNEDCDDGETCFAYVTCGDGSTSAPTPESESAEQPSQSQELAMSSSQQPTRGNVVSSPPQTADTSTTSLGGLCPDGSYTGWKSRNGCHEYYWCDLGYADVIHDCGQGLLFDMELQLCNIAGEVICVENGSAPIESPTQPPPAPLSLVDTPAAKQPTLRPSSLLGATPTPLPEYPGSNDGIGANGSYSGVGGVLGDYDWSSDSSATNPTEAQNASDETPPMTDAYSNESDDDNNEDDDDDDDDDDADDEDDDGDDDDDDEGYDSARGAVPAEFPTK</sequence>
<feature type="region of interest" description="Disordered" evidence="1">
    <location>
        <begin position="792"/>
        <end position="839"/>
    </location>
</feature>
<feature type="region of interest" description="Disordered" evidence="1">
    <location>
        <begin position="324"/>
        <end position="353"/>
    </location>
</feature>
<dbReference type="EMBL" id="JALLPB020000814">
    <property type="protein sequence ID" value="KAL3806412.1"/>
    <property type="molecule type" value="Genomic_DNA"/>
</dbReference>
<dbReference type="Proteomes" id="UP001530377">
    <property type="component" value="Unassembled WGS sequence"/>
</dbReference>
<feature type="compositionally biased region" description="Low complexity" evidence="1">
    <location>
        <begin position="792"/>
        <end position="810"/>
    </location>
</feature>
<feature type="region of interest" description="Disordered" evidence="1">
    <location>
        <begin position="902"/>
        <end position="952"/>
    </location>
</feature>